<dbReference type="GO" id="GO:0043770">
    <property type="term" value="F:demethylmenaquinone methyltransferase activity"/>
    <property type="evidence" value="ECO:0007669"/>
    <property type="project" value="UniProtKB-EC"/>
</dbReference>
<comment type="caution">
    <text evidence="5">The sequence shown here is derived from an EMBL/GenBank/DDBJ whole genome shotgun (WGS) entry which is preliminary data.</text>
</comment>
<gene>
    <name evidence="4" type="primary">menG</name>
    <name evidence="5" type="ORF">QWY29_00340</name>
</gene>
<dbReference type="PANTHER" id="PTHR43591:SF24">
    <property type="entry name" value="2-METHOXY-6-POLYPRENYL-1,4-BENZOQUINOL METHYLASE, MITOCHONDRIAL"/>
    <property type="match status" value="1"/>
</dbReference>
<keyword evidence="3 4" id="KW-0949">S-adenosyl-L-methionine</keyword>
<feature type="binding site" evidence="4">
    <location>
        <position position="119"/>
    </location>
    <ligand>
        <name>S-adenosyl-L-methionine</name>
        <dbReference type="ChEBI" id="CHEBI:59789"/>
    </ligand>
</feature>
<evidence type="ECO:0000313" key="5">
    <source>
        <dbReference type="EMBL" id="MDN4159789.1"/>
    </source>
</evidence>
<evidence type="ECO:0000256" key="3">
    <source>
        <dbReference type="ARBA" id="ARBA00022691"/>
    </source>
</evidence>
<reference evidence="5" key="1">
    <citation type="submission" date="2023-06" db="EMBL/GenBank/DDBJ databases">
        <title>Draft genome sequence of Nocardioides sp. SOB72.</title>
        <authorList>
            <person name="Zhang G."/>
        </authorList>
    </citation>
    <scope>NUCLEOTIDE SEQUENCE</scope>
    <source>
        <strain evidence="5">SOB72</strain>
    </source>
</reference>
<comment type="similarity">
    <text evidence="4">Belongs to the class I-like SAM-binding methyltransferase superfamily. MenG/UbiE family.</text>
</comment>
<dbReference type="HAMAP" id="MF_01813">
    <property type="entry name" value="MenG_UbiE_methyltr"/>
    <property type="match status" value="1"/>
</dbReference>
<dbReference type="EC" id="2.1.1.163" evidence="4"/>
<dbReference type="EMBL" id="JAUHJR010000001">
    <property type="protein sequence ID" value="MDN4159789.1"/>
    <property type="molecule type" value="Genomic_DNA"/>
</dbReference>
<keyword evidence="1 4" id="KW-0489">Methyltransferase</keyword>
<dbReference type="PROSITE" id="PS51608">
    <property type="entry name" value="SAM_MT_UBIE"/>
    <property type="match status" value="1"/>
</dbReference>
<dbReference type="InterPro" id="IPR029063">
    <property type="entry name" value="SAM-dependent_MTases_sf"/>
</dbReference>
<feature type="binding site" evidence="4">
    <location>
        <begin position="102"/>
        <end position="103"/>
    </location>
    <ligand>
        <name>S-adenosyl-L-methionine</name>
        <dbReference type="ChEBI" id="CHEBI:59789"/>
    </ligand>
</feature>
<comment type="function">
    <text evidence="4">Methyltransferase required for the conversion of demethylmenaquinol (DMKH2) to menaquinol (MKH2).</text>
</comment>
<protein>
    <recommendedName>
        <fullName evidence="4">Demethylmenaquinone methyltransferase</fullName>
        <ecNumber evidence="4">2.1.1.163</ecNumber>
    </recommendedName>
</protein>
<name>A0ABT8ENR2_9ACTN</name>
<evidence type="ECO:0000313" key="6">
    <source>
        <dbReference type="Proteomes" id="UP001168537"/>
    </source>
</evidence>
<dbReference type="NCBIfam" id="NF001241">
    <property type="entry name" value="PRK00216.1-2"/>
    <property type="match status" value="1"/>
</dbReference>
<keyword evidence="4" id="KW-0474">Menaquinone biosynthesis</keyword>
<dbReference type="Proteomes" id="UP001168537">
    <property type="component" value="Unassembled WGS sequence"/>
</dbReference>
<evidence type="ECO:0000256" key="1">
    <source>
        <dbReference type="ARBA" id="ARBA00022603"/>
    </source>
</evidence>
<accession>A0ABT8ENR2</accession>
<dbReference type="InterPro" id="IPR004033">
    <property type="entry name" value="UbiE/COQ5_MeTrFase"/>
</dbReference>
<evidence type="ECO:0000256" key="4">
    <source>
        <dbReference type="HAMAP-Rule" id="MF_01813"/>
    </source>
</evidence>
<keyword evidence="2 4" id="KW-0808">Transferase</keyword>
<dbReference type="PROSITE" id="PS01183">
    <property type="entry name" value="UBIE_1"/>
    <property type="match status" value="1"/>
</dbReference>
<comment type="pathway">
    <text evidence="4">Quinol/quinone metabolism; menaquinone biosynthesis; menaquinol from 1,4-dihydroxy-2-naphthoate: step 2/2.</text>
</comment>
<comment type="catalytic activity">
    <reaction evidence="4">
        <text>a 2-demethylmenaquinol + S-adenosyl-L-methionine = a menaquinol + S-adenosyl-L-homocysteine + H(+)</text>
        <dbReference type="Rhea" id="RHEA:42640"/>
        <dbReference type="Rhea" id="RHEA-COMP:9539"/>
        <dbReference type="Rhea" id="RHEA-COMP:9563"/>
        <dbReference type="ChEBI" id="CHEBI:15378"/>
        <dbReference type="ChEBI" id="CHEBI:18151"/>
        <dbReference type="ChEBI" id="CHEBI:55437"/>
        <dbReference type="ChEBI" id="CHEBI:57856"/>
        <dbReference type="ChEBI" id="CHEBI:59789"/>
        <dbReference type="EC" id="2.1.1.163"/>
    </reaction>
</comment>
<dbReference type="CDD" id="cd02440">
    <property type="entry name" value="AdoMet_MTases"/>
    <property type="match status" value="1"/>
</dbReference>
<sequence length="229" mass="25268">MARAELDKQPTDVRRMFDAVARRYDLTNDVLSLGQDRRWRHEVIEAVDAGWGDLVLDLAAGTGTSSQPFADRGATVVPCDFSLGMLRVGKQARPHLPFTAGDGTRLPFADDTFDAVTISFGLRNIVDPLAGLREMRRVTKPGGRLVVCEFSHPTNAAFRTVYLEYLMKALPAIARAVSSAPDAYVYLAESIRAWPDQRGLADLVAEAGWERPEWRDLSSGIVALHRATK</sequence>
<feature type="binding site" evidence="4">
    <location>
        <position position="80"/>
    </location>
    <ligand>
        <name>S-adenosyl-L-methionine</name>
        <dbReference type="ChEBI" id="CHEBI:59789"/>
    </ligand>
</feature>
<feature type="binding site" evidence="4">
    <location>
        <position position="62"/>
    </location>
    <ligand>
        <name>S-adenosyl-L-methionine</name>
        <dbReference type="ChEBI" id="CHEBI:59789"/>
    </ligand>
</feature>
<organism evidence="5 6">
    <name type="scientific">Nocardioides abyssi</name>
    <dbReference type="NCBI Taxonomy" id="3058370"/>
    <lineage>
        <taxon>Bacteria</taxon>
        <taxon>Bacillati</taxon>
        <taxon>Actinomycetota</taxon>
        <taxon>Actinomycetes</taxon>
        <taxon>Propionibacteriales</taxon>
        <taxon>Nocardioidaceae</taxon>
        <taxon>Nocardioides</taxon>
    </lineage>
</organism>
<dbReference type="PROSITE" id="PS01184">
    <property type="entry name" value="UBIE_2"/>
    <property type="match status" value="1"/>
</dbReference>
<keyword evidence="6" id="KW-1185">Reference proteome</keyword>
<dbReference type="PANTHER" id="PTHR43591">
    <property type="entry name" value="METHYLTRANSFERASE"/>
    <property type="match status" value="1"/>
</dbReference>
<dbReference type="Pfam" id="PF01209">
    <property type="entry name" value="Ubie_methyltran"/>
    <property type="match status" value="1"/>
</dbReference>
<dbReference type="GO" id="GO:0032259">
    <property type="term" value="P:methylation"/>
    <property type="evidence" value="ECO:0007669"/>
    <property type="project" value="UniProtKB-KW"/>
</dbReference>
<proteinExistence type="inferred from homology"/>
<dbReference type="NCBIfam" id="TIGR01934">
    <property type="entry name" value="MenG_MenH_UbiE"/>
    <property type="match status" value="1"/>
</dbReference>
<dbReference type="Gene3D" id="3.40.50.150">
    <property type="entry name" value="Vaccinia Virus protein VP39"/>
    <property type="match status" value="1"/>
</dbReference>
<dbReference type="RefSeq" id="WP_300958623.1">
    <property type="nucleotide sequence ID" value="NZ_JAUHJR010000001.1"/>
</dbReference>
<dbReference type="SUPFAM" id="SSF53335">
    <property type="entry name" value="S-adenosyl-L-methionine-dependent methyltransferases"/>
    <property type="match status" value="1"/>
</dbReference>
<evidence type="ECO:0000256" key="2">
    <source>
        <dbReference type="ARBA" id="ARBA00022679"/>
    </source>
</evidence>
<dbReference type="InterPro" id="IPR023576">
    <property type="entry name" value="UbiE/COQ5_MeTrFase_CS"/>
</dbReference>